<evidence type="ECO:0000313" key="2">
    <source>
        <dbReference type="EMBL" id="KUG22601.1"/>
    </source>
</evidence>
<sequence length="496" mass="53094">MNTWTQKADFGGKIRKAAVGFSIGSRGYIGTGYDGSYHKDFWEYDPALNTWTQKADFGGAARDSAVGFSIGSRGYAGTGSSGSYCKDFWEYDPVKNIWKQKADFGGAARSSAVGFSTNNKGYIGTGYDGSYYKDFWEYDSVKNIWERKADFGGTARYGAVGFLVGTKKYIGTGYDTALVRDFWAFDPGGISKSPKQFAFNDQMNVASKKTVTSNTITVSGIDAAAPVSITGGKYSVNKGEYTSEDGTVKNGDNITVQLAASDSSNATSSAKVTIGDVSADFNVTTQFIFADQTKVPLNTAVTSNIIEVLGFNGAAPISITGGKYSINGGAYTSANGTVNEGDTITVQLFSSENNSTTTSAKLTIGEISDTFDVTTKEAHGGSDDIFVGGKKCFIATAAFDSPMAGQVVILRHFRDKYLLTNDFGRKFVAWYYSNGPAVANYIEDKPLAKAAVKAALYPLIGFSFILLTGYLPLLIIGLFLSALLFVMSRTKKLNAD</sequence>
<dbReference type="Gene3D" id="2.120.10.80">
    <property type="entry name" value="Kelch-type beta propeller"/>
    <property type="match status" value="1"/>
</dbReference>
<name>A0A0W8FP58_9ZZZZ</name>
<keyword evidence="1" id="KW-0472">Membrane</keyword>
<comment type="caution">
    <text evidence="2">The sequence shown here is derived from an EMBL/GenBank/DDBJ whole genome shotgun (WGS) entry which is preliminary data.</text>
</comment>
<dbReference type="AlphaFoldDB" id="A0A0W8FP58"/>
<keyword evidence="1" id="KW-1133">Transmembrane helix</keyword>
<feature type="transmembrane region" description="Helical" evidence="1">
    <location>
        <begin position="455"/>
        <end position="486"/>
    </location>
</feature>
<dbReference type="NCBIfam" id="NF041770">
    <property type="entry name" value="CFI_box_CTERM"/>
    <property type="match status" value="1"/>
</dbReference>
<accession>A0A0W8FP58</accession>
<protein>
    <submittedName>
        <fullName evidence="2">Uncharacterized protein</fullName>
    </submittedName>
</protein>
<proteinExistence type="predicted"/>
<gene>
    <name evidence="2" type="ORF">ASZ90_007623</name>
</gene>
<organism evidence="2">
    <name type="scientific">hydrocarbon metagenome</name>
    <dbReference type="NCBI Taxonomy" id="938273"/>
    <lineage>
        <taxon>unclassified sequences</taxon>
        <taxon>metagenomes</taxon>
        <taxon>ecological metagenomes</taxon>
    </lineage>
</organism>
<dbReference type="InterPro" id="IPR015915">
    <property type="entry name" value="Kelch-typ_b-propeller"/>
</dbReference>
<evidence type="ECO:0000256" key="1">
    <source>
        <dbReference type="SAM" id="Phobius"/>
    </source>
</evidence>
<reference evidence="2" key="1">
    <citation type="journal article" date="2015" name="Proc. Natl. Acad. Sci. U.S.A.">
        <title>Networks of energetic and metabolic interactions define dynamics in microbial communities.</title>
        <authorList>
            <person name="Embree M."/>
            <person name="Liu J.K."/>
            <person name="Al-Bassam M.M."/>
            <person name="Zengler K."/>
        </authorList>
    </citation>
    <scope>NUCLEOTIDE SEQUENCE</scope>
</reference>
<dbReference type="InterPro" id="IPR049886">
    <property type="entry name" value="CFI_box_CTERM_dom"/>
</dbReference>
<dbReference type="EMBL" id="LNQE01000953">
    <property type="protein sequence ID" value="KUG22601.1"/>
    <property type="molecule type" value="Genomic_DNA"/>
</dbReference>
<keyword evidence="1" id="KW-0812">Transmembrane</keyword>
<dbReference type="SUPFAM" id="SSF117281">
    <property type="entry name" value="Kelch motif"/>
    <property type="match status" value="1"/>
</dbReference>